<dbReference type="Pfam" id="PF02492">
    <property type="entry name" value="cobW"/>
    <property type="match status" value="1"/>
</dbReference>
<evidence type="ECO:0000313" key="3">
    <source>
        <dbReference type="EMBL" id="EEP29002.1"/>
    </source>
</evidence>
<organism evidence="3 4">
    <name type="scientific">Shuttleworthella satelles DSM 14600</name>
    <dbReference type="NCBI Taxonomy" id="626523"/>
    <lineage>
        <taxon>Bacteria</taxon>
        <taxon>Bacillati</taxon>
        <taxon>Bacillota</taxon>
        <taxon>Clostridia</taxon>
        <taxon>Lachnospirales</taxon>
        <taxon>Lachnospiraceae</taxon>
        <taxon>Shuttleworthella</taxon>
    </lineage>
</organism>
<dbReference type="STRING" id="626523.GCWU000342_00352"/>
<dbReference type="AlphaFoldDB" id="C4G8Q5"/>
<dbReference type="PANTHER" id="PTHR13748:SF62">
    <property type="entry name" value="COBW DOMAIN-CONTAINING PROTEIN"/>
    <property type="match status" value="1"/>
</dbReference>
<dbReference type="eggNOG" id="COG0523">
    <property type="taxonomic scope" value="Bacteria"/>
</dbReference>
<comment type="caution">
    <text evidence="3">The sequence shown here is derived from an EMBL/GenBank/DDBJ whole genome shotgun (WGS) entry which is preliminary data.</text>
</comment>
<evidence type="ECO:0000259" key="1">
    <source>
        <dbReference type="Pfam" id="PF02492"/>
    </source>
</evidence>
<dbReference type="PANTHER" id="PTHR13748">
    <property type="entry name" value="COBW-RELATED"/>
    <property type="match status" value="1"/>
</dbReference>
<evidence type="ECO:0000313" key="4">
    <source>
        <dbReference type="Proteomes" id="UP000003494"/>
    </source>
</evidence>
<dbReference type="SUPFAM" id="SSF90002">
    <property type="entry name" value="Hypothetical protein YjiA, C-terminal domain"/>
    <property type="match status" value="1"/>
</dbReference>
<proteinExistence type="predicted"/>
<dbReference type="SUPFAM" id="SSF52540">
    <property type="entry name" value="P-loop containing nucleoside triphosphate hydrolases"/>
    <property type="match status" value="1"/>
</dbReference>
<reference evidence="3" key="1">
    <citation type="submission" date="2009-04" db="EMBL/GenBank/DDBJ databases">
        <authorList>
            <person name="Weinstock G."/>
            <person name="Sodergren E."/>
            <person name="Clifton S."/>
            <person name="Fulton L."/>
            <person name="Fulton B."/>
            <person name="Courtney L."/>
            <person name="Fronick C."/>
            <person name="Harrison M."/>
            <person name="Strong C."/>
            <person name="Farmer C."/>
            <person name="Delahaunty K."/>
            <person name="Markovic C."/>
            <person name="Hall O."/>
            <person name="Minx P."/>
            <person name="Tomlinson C."/>
            <person name="Mitreva M."/>
            <person name="Nelson J."/>
            <person name="Hou S."/>
            <person name="Wollam A."/>
            <person name="Pepin K.H."/>
            <person name="Johnson M."/>
            <person name="Bhonagiri V."/>
            <person name="Nash W.E."/>
            <person name="Warren W."/>
            <person name="Chinwalla A."/>
            <person name="Mardis E.R."/>
            <person name="Wilson R.K."/>
        </authorList>
    </citation>
    <scope>NUCLEOTIDE SEQUENCE [LARGE SCALE GENOMIC DNA]</scope>
    <source>
        <strain evidence="3">DSM 14600</strain>
    </source>
</reference>
<dbReference type="GO" id="GO:0005737">
    <property type="term" value="C:cytoplasm"/>
    <property type="evidence" value="ECO:0007669"/>
    <property type="project" value="TreeGrafter"/>
</dbReference>
<dbReference type="CDD" id="cd03112">
    <property type="entry name" value="CobW-like"/>
    <property type="match status" value="1"/>
</dbReference>
<name>C4G8Q5_9FIRM</name>
<dbReference type="Proteomes" id="UP000003494">
    <property type="component" value="Unassembled WGS sequence"/>
</dbReference>
<feature type="domain" description="CobW/HypB/UreG nucleotide-binding" evidence="1">
    <location>
        <begin position="8"/>
        <end position="181"/>
    </location>
</feature>
<dbReference type="InterPro" id="IPR051316">
    <property type="entry name" value="Zinc-reg_GTPase_activator"/>
</dbReference>
<dbReference type="Gene3D" id="3.40.50.300">
    <property type="entry name" value="P-loop containing nucleotide triphosphate hydrolases"/>
    <property type="match status" value="1"/>
</dbReference>
<dbReference type="InterPro" id="IPR011629">
    <property type="entry name" value="CobW-like_C"/>
</dbReference>
<dbReference type="Pfam" id="PF07683">
    <property type="entry name" value="CobW_C"/>
    <property type="match status" value="1"/>
</dbReference>
<dbReference type="InterPro" id="IPR003495">
    <property type="entry name" value="CobW/HypB/UreG_nucleotide-bd"/>
</dbReference>
<dbReference type="HOGENOM" id="CLU_017452_1_3_9"/>
<keyword evidence="4" id="KW-1185">Reference proteome</keyword>
<gene>
    <name evidence="3" type="ORF">GCWU000342_00352</name>
</gene>
<accession>C4G8Q5</accession>
<feature type="domain" description="CobW C-terminal" evidence="2">
    <location>
        <begin position="305"/>
        <end position="388"/>
    </location>
</feature>
<dbReference type="EMBL" id="ACIP02000001">
    <property type="protein sequence ID" value="EEP29002.1"/>
    <property type="molecule type" value="Genomic_DNA"/>
</dbReference>
<sequence>MAKTKIDIISGFLGAGKTTFMKKLIGDALKDEKVVIVENEFGEIGIDSGFLKETGITVSEINGGCVCCTLVGDFTANLREVIETYHPDRILVEPSGVAKLSDVMVSVMEVAETMDCQMGALVTVINALKASKQLKAFGEFFIDQIEHATTIVLSRSQKASPEQLEFCTRQIQEHNPKATVITTPWDQLTGKVLLSAIEGKDSLEVQALASLHHEQEEAEHHHHDHEHGEGHACCHHDHDHEHEEGHSCHHDHEHGEGHACCHHDHDHEHEEGHGCHHDHEHGEGHGCCHHDHGHGHHHADEIFTTWGKETPHVFARETIENAMRAFAKTEDYGYIVRSKGIVPCEDGTWLYFDLVDGEYEIRTGEPDYTGRLVVIGTDVREEKLEEVFGLA</sequence>
<dbReference type="InterPro" id="IPR027417">
    <property type="entry name" value="P-loop_NTPase"/>
</dbReference>
<dbReference type="RefSeq" id="WP_006905390.1">
    <property type="nucleotide sequence ID" value="NZ_GG665866.1"/>
</dbReference>
<protein>
    <submittedName>
        <fullName evidence="3">CobW/P47K family protein</fullName>
    </submittedName>
</protein>
<evidence type="ECO:0000259" key="2">
    <source>
        <dbReference type="Pfam" id="PF07683"/>
    </source>
</evidence>